<dbReference type="FunCoup" id="A0A7N2MFQ7">
    <property type="interactions" value="255"/>
</dbReference>
<dbReference type="PRINTS" id="PR00364">
    <property type="entry name" value="DISEASERSIST"/>
</dbReference>
<dbReference type="SUPFAM" id="SSF52058">
    <property type="entry name" value="L domain-like"/>
    <property type="match status" value="2"/>
</dbReference>
<dbReference type="InterPro" id="IPR006553">
    <property type="entry name" value="Leu-rich_rpt_Cys-con_subtyp"/>
</dbReference>
<accession>A0A7N2MFQ7</accession>
<feature type="domain" description="TIR" evidence="8">
    <location>
        <begin position="22"/>
        <end position="189"/>
    </location>
</feature>
<protein>
    <recommendedName>
        <fullName evidence="1">ADP-ribosyl cyclase/cyclic ADP-ribose hydrolase</fullName>
        <ecNumber evidence="1">3.2.2.6</ecNumber>
    </recommendedName>
</protein>
<keyword evidence="2" id="KW-0433">Leucine-rich repeat</keyword>
<dbReference type="Gene3D" id="3.40.50.10140">
    <property type="entry name" value="Toll/interleukin-1 receptor homology (TIR) domain"/>
    <property type="match status" value="1"/>
</dbReference>
<dbReference type="PANTHER" id="PTHR11017">
    <property type="entry name" value="LEUCINE-RICH REPEAT-CONTAINING PROTEIN"/>
    <property type="match status" value="1"/>
</dbReference>
<dbReference type="GO" id="GO:0043531">
    <property type="term" value="F:ADP binding"/>
    <property type="evidence" value="ECO:0007669"/>
    <property type="project" value="InterPro"/>
</dbReference>
<evidence type="ECO:0000256" key="1">
    <source>
        <dbReference type="ARBA" id="ARBA00011982"/>
    </source>
</evidence>
<evidence type="ECO:0000256" key="3">
    <source>
        <dbReference type="ARBA" id="ARBA00022737"/>
    </source>
</evidence>
<dbReference type="PROSITE" id="PS50104">
    <property type="entry name" value="TIR"/>
    <property type="match status" value="1"/>
</dbReference>
<dbReference type="SUPFAM" id="SSF52540">
    <property type="entry name" value="P-loop containing nucleoside triphosphate hydrolases"/>
    <property type="match status" value="1"/>
</dbReference>
<sequence>MASVKRKRESSPSPSSSSTRQPKYDVFLSFRGEDTRTNFTDHLYVALQRKGIITFRDEEELKKGERISELFKAIEESQFAIIILSRNYASSTWCLDELAKIIKCQDEKGLKVLPVFYDVSPSVVRKQTESFEQAFIDHQKRFEDDIEKVETWRGNLKKVADIKGWDLHLQNRHESEIIQHIVKEIMEKLSPKCSSNNKNLIGIESMVAELIPSYLDFGNNIYMMGICGMGGLGKTTLARAIYDKYSNYFECSSFIADVREISKKGKLYKLQQQLLDEILGGSNKKIHNVQEGDNKIKKSGLRHKKVLLVLDDVDHKDQLEKLAGEHDWFGLGSWIIITTRDEHVLINHGVLKIYKPNGLDYFKASKLFCLKAFKNEQPKVGYKQLSSKVVKYASGLPLALVSLGSFLEGRTVEQWQSALDSFKDIKINIYDILKKSYDGLEEIWKEIFLDIACFFRGSGKDEVIEILKNCGFDAEIGISVLVEKSLLTIDDNKCLRMHDLQVEMGQKIIRFESGGNLGKQSRLWLVEDLLRVLENDMATEAIQAIVVRYGDEENTCNFEEVPEVLSSKMSNLRLMIIENIWTGYDPEDLAVPNDQRQLFVPNQLRHLSWNCCPLKCLSSSSQPQELVRLNLYETRMEYLWEGVMRLVNLKFIDLGGIFGSYLIKTPDFSGVPMLEELNLMGSTELVEIHPSIGQLSRLRYLDLEYCTNLTDLPCMSAVMQSLTVLILSCCFKIRSFPKFTGIMKSLSKLDLSYTAIEKVETSSIKFLTALTSLDLIGCKYLECLPSNMNNLSQLVEIHPSIGQLSKLRCLDLSYCESLTDLPSMSAEMQSLSYLNLHGCSKLNSFPKFSGIMKSLSKIDLSYTAIEKVETSSIKFLTALTTLSLRGCKYLECLTMSAEMQSLRFLNLSGCHKISSFPKFTGIMKSLSSLYLRDTSIKKVETSSIEFLTALTCLDLSECKDLECLPSGARYIKLSYELSAARVKLSIWSQPLSQWCLNNNCQLKFRILFHYLLEEGLHCRKTVYVISSEGKEDGFTTETLQNSVSIKLPSNWYDSKWRGFALWASVSLSDRELEDDIRARVIALGDMPQNHCASELFTTLIECEHYCRFGQQFCLLYLSRDDWFAKVGNGECNQIKFIFEKQVGCSYDTKFVGTCGASLAYVQDVDEFNQTNAQCLIESFGEKAYIFKLTVDDDDEDDDDDDDTVDEDDDDDDDDAVSGDDDDDDVNTVGDDDVVYTVVDDDDDDEDNYDEEDDDDDDTVGGDDDDDTVGGDDDDDVNTVGDDDVVYTVGDDDDDDD</sequence>
<dbReference type="Pfam" id="PF23282">
    <property type="entry name" value="WHD_ROQ1"/>
    <property type="match status" value="1"/>
</dbReference>
<name>A0A7N2MFQ7_QUELO</name>
<dbReference type="Gramene" id="QL09p002197:mrna">
    <property type="protein sequence ID" value="QL09p002197:mrna"/>
    <property type="gene ID" value="QL09p002197"/>
</dbReference>
<dbReference type="PANTHER" id="PTHR11017:SF559">
    <property type="entry name" value="DISEASE RESISTANCE PROTEIN CHL1"/>
    <property type="match status" value="1"/>
</dbReference>
<dbReference type="EC" id="3.2.2.6" evidence="1"/>
<keyword evidence="3" id="KW-0677">Repeat</keyword>
<keyword evidence="10" id="KW-1185">Reference proteome</keyword>
<keyword evidence="4" id="KW-0378">Hydrolase</keyword>
<evidence type="ECO:0000256" key="2">
    <source>
        <dbReference type="ARBA" id="ARBA00022614"/>
    </source>
</evidence>
<evidence type="ECO:0000256" key="6">
    <source>
        <dbReference type="ARBA" id="ARBA00047304"/>
    </source>
</evidence>
<evidence type="ECO:0000256" key="5">
    <source>
        <dbReference type="ARBA" id="ARBA00023027"/>
    </source>
</evidence>
<reference evidence="9 10" key="1">
    <citation type="journal article" date="2016" name="G3 (Bethesda)">
        <title>First Draft Assembly and Annotation of the Genome of a California Endemic Oak Quercus lobata Nee (Fagaceae).</title>
        <authorList>
            <person name="Sork V.L."/>
            <person name="Fitz-Gibbon S.T."/>
            <person name="Puiu D."/>
            <person name="Crepeau M."/>
            <person name="Gugger P.F."/>
            <person name="Sherman R."/>
            <person name="Stevens K."/>
            <person name="Langley C.H."/>
            <person name="Pellegrini M."/>
            <person name="Salzberg S.L."/>
        </authorList>
    </citation>
    <scope>NUCLEOTIDE SEQUENCE [LARGE SCALE GENOMIC DNA]</scope>
    <source>
        <strain evidence="9 10">cv. SW786</strain>
    </source>
</reference>
<feature type="region of interest" description="Disordered" evidence="7">
    <location>
        <begin position="1"/>
        <end position="21"/>
    </location>
</feature>
<proteinExistence type="predicted"/>
<dbReference type="Gene3D" id="3.80.10.10">
    <property type="entry name" value="Ribonuclease Inhibitor"/>
    <property type="match status" value="2"/>
</dbReference>
<dbReference type="InterPro" id="IPR044974">
    <property type="entry name" value="Disease_R_plants"/>
</dbReference>
<dbReference type="SUPFAM" id="SSF52200">
    <property type="entry name" value="Toll/Interleukin receptor TIR domain"/>
    <property type="match status" value="1"/>
</dbReference>
<dbReference type="EnsemblPlants" id="QL09p002197:mrna">
    <property type="protein sequence ID" value="QL09p002197:mrna"/>
    <property type="gene ID" value="QL09p002197"/>
</dbReference>
<dbReference type="SMART" id="SM00367">
    <property type="entry name" value="LRR_CC"/>
    <property type="match status" value="4"/>
</dbReference>
<evidence type="ECO:0000256" key="4">
    <source>
        <dbReference type="ARBA" id="ARBA00022801"/>
    </source>
</evidence>
<evidence type="ECO:0000313" key="9">
    <source>
        <dbReference type="EnsemblPlants" id="QL09p002197:mrna"/>
    </source>
</evidence>
<feature type="region of interest" description="Disordered" evidence="7">
    <location>
        <begin position="1190"/>
        <end position="1296"/>
    </location>
</feature>
<dbReference type="InterPro" id="IPR027417">
    <property type="entry name" value="P-loop_NTPase"/>
</dbReference>
<dbReference type="Pfam" id="PF20160">
    <property type="entry name" value="C-JID"/>
    <property type="match status" value="1"/>
</dbReference>
<dbReference type="Gene3D" id="3.40.50.300">
    <property type="entry name" value="P-loop containing nucleotide triphosphate hydrolases"/>
    <property type="match status" value="1"/>
</dbReference>
<dbReference type="Pfam" id="PF01582">
    <property type="entry name" value="TIR"/>
    <property type="match status" value="1"/>
</dbReference>
<dbReference type="Gene3D" id="1.10.8.430">
    <property type="entry name" value="Helical domain of apoptotic protease-activating factors"/>
    <property type="match status" value="1"/>
</dbReference>
<dbReference type="InParanoid" id="A0A7N2MFQ7"/>
<comment type="catalytic activity">
    <reaction evidence="6">
        <text>NAD(+) + H2O = ADP-D-ribose + nicotinamide + H(+)</text>
        <dbReference type="Rhea" id="RHEA:16301"/>
        <dbReference type="ChEBI" id="CHEBI:15377"/>
        <dbReference type="ChEBI" id="CHEBI:15378"/>
        <dbReference type="ChEBI" id="CHEBI:17154"/>
        <dbReference type="ChEBI" id="CHEBI:57540"/>
        <dbReference type="ChEBI" id="CHEBI:57967"/>
        <dbReference type="EC" id="3.2.2.6"/>
    </reaction>
    <physiologicalReaction direction="left-to-right" evidence="6">
        <dbReference type="Rhea" id="RHEA:16302"/>
    </physiologicalReaction>
</comment>
<evidence type="ECO:0000313" key="10">
    <source>
        <dbReference type="Proteomes" id="UP000594261"/>
    </source>
</evidence>
<dbReference type="GO" id="GO:0006952">
    <property type="term" value="P:defense response"/>
    <property type="evidence" value="ECO:0007669"/>
    <property type="project" value="InterPro"/>
</dbReference>
<dbReference type="InterPro" id="IPR042197">
    <property type="entry name" value="Apaf_helical"/>
</dbReference>
<dbReference type="Proteomes" id="UP000594261">
    <property type="component" value="Chromosome 9"/>
</dbReference>
<dbReference type="InterPro" id="IPR002182">
    <property type="entry name" value="NB-ARC"/>
</dbReference>
<dbReference type="GO" id="GO:0007165">
    <property type="term" value="P:signal transduction"/>
    <property type="evidence" value="ECO:0007669"/>
    <property type="project" value="InterPro"/>
</dbReference>
<dbReference type="InterPro" id="IPR000157">
    <property type="entry name" value="TIR_dom"/>
</dbReference>
<evidence type="ECO:0000259" key="8">
    <source>
        <dbReference type="PROSITE" id="PS50104"/>
    </source>
</evidence>
<dbReference type="InterPro" id="IPR032675">
    <property type="entry name" value="LRR_dom_sf"/>
</dbReference>
<dbReference type="FunFam" id="3.40.50.10140:FF:000007">
    <property type="entry name" value="Disease resistance protein (TIR-NBS-LRR class)"/>
    <property type="match status" value="1"/>
</dbReference>
<dbReference type="SMART" id="SM00255">
    <property type="entry name" value="TIR"/>
    <property type="match status" value="1"/>
</dbReference>
<dbReference type="Pfam" id="PF00931">
    <property type="entry name" value="NB-ARC"/>
    <property type="match status" value="1"/>
</dbReference>
<feature type="compositionally biased region" description="Acidic residues" evidence="7">
    <location>
        <begin position="1191"/>
        <end position="1296"/>
    </location>
</feature>
<evidence type="ECO:0000256" key="7">
    <source>
        <dbReference type="SAM" id="MobiDB-lite"/>
    </source>
</evidence>
<reference evidence="9" key="2">
    <citation type="submission" date="2021-01" db="UniProtKB">
        <authorList>
            <consortium name="EnsemblPlants"/>
        </authorList>
    </citation>
    <scope>IDENTIFICATION</scope>
</reference>
<dbReference type="InterPro" id="IPR045344">
    <property type="entry name" value="C-JID"/>
</dbReference>
<organism evidence="9 10">
    <name type="scientific">Quercus lobata</name>
    <name type="common">Valley oak</name>
    <dbReference type="NCBI Taxonomy" id="97700"/>
    <lineage>
        <taxon>Eukaryota</taxon>
        <taxon>Viridiplantae</taxon>
        <taxon>Streptophyta</taxon>
        <taxon>Embryophyta</taxon>
        <taxon>Tracheophyta</taxon>
        <taxon>Spermatophyta</taxon>
        <taxon>Magnoliopsida</taxon>
        <taxon>eudicotyledons</taxon>
        <taxon>Gunneridae</taxon>
        <taxon>Pentapetalae</taxon>
        <taxon>rosids</taxon>
        <taxon>fabids</taxon>
        <taxon>Fagales</taxon>
        <taxon>Fagaceae</taxon>
        <taxon>Quercus</taxon>
    </lineage>
</organism>
<dbReference type="EMBL" id="LRBV02000009">
    <property type="status" value="NOT_ANNOTATED_CDS"/>
    <property type="molecule type" value="Genomic_DNA"/>
</dbReference>
<dbReference type="GO" id="GO:0061809">
    <property type="term" value="F:NAD+ nucleosidase activity, cyclic ADP-ribose generating"/>
    <property type="evidence" value="ECO:0007669"/>
    <property type="project" value="UniProtKB-EC"/>
</dbReference>
<dbReference type="InterPro" id="IPR058192">
    <property type="entry name" value="WHD_ROQ1-like"/>
</dbReference>
<dbReference type="InterPro" id="IPR035897">
    <property type="entry name" value="Toll_tir_struct_dom_sf"/>
</dbReference>
<keyword evidence="5" id="KW-0520">NAD</keyword>